<keyword evidence="1" id="KW-1133">Transmembrane helix</keyword>
<keyword evidence="1" id="KW-0812">Transmembrane</keyword>
<sequence length="38" mass="4525">MCFLILSNVFSYLFNLLNLFSLWGFQWKFSVLFVGKCV</sequence>
<feature type="transmembrane region" description="Helical" evidence="1">
    <location>
        <begin position="12"/>
        <end position="34"/>
    </location>
</feature>
<name>A0A2P2LMI4_RHIMU</name>
<accession>A0A2P2LMI4</accession>
<protein>
    <submittedName>
        <fullName evidence="2">Uncharacterized protein</fullName>
    </submittedName>
</protein>
<proteinExistence type="predicted"/>
<reference evidence="2" key="1">
    <citation type="submission" date="2018-02" db="EMBL/GenBank/DDBJ databases">
        <title>Rhizophora mucronata_Transcriptome.</title>
        <authorList>
            <person name="Meera S.P."/>
            <person name="Sreeshan A."/>
            <person name="Augustine A."/>
        </authorList>
    </citation>
    <scope>NUCLEOTIDE SEQUENCE</scope>
    <source>
        <tissue evidence="2">Leaf</tissue>
    </source>
</reference>
<dbReference type="AlphaFoldDB" id="A0A2P2LMI4"/>
<evidence type="ECO:0000256" key="1">
    <source>
        <dbReference type="SAM" id="Phobius"/>
    </source>
</evidence>
<organism evidence="2">
    <name type="scientific">Rhizophora mucronata</name>
    <name type="common">Asiatic mangrove</name>
    <dbReference type="NCBI Taxonomy" id="61149"/>
    <lineage>
        <taxon>Eukaryota</taxon>
        <taxon>Viridiplantae</taxon>
        <taxon>Streptophyta</taxon>
        <taxon>Embryophyta</taxon>
        <taxon>Tracheophyta</taxon>
        <taxon>Spermatophyta</taxon>
        <taxon>Magnoliopsida</taxon>
        <taxon>eudicotyledons</taxon>
        <taxon>Gunneridae</taxon>
        <taxon>Pentapetalae</taxon>
        <taxon>rosids</taxon>
        <taxon>fabids</taxon>
        <taxon>Malpighiales</taxon>
        <taxon>Rhizophoraceae</taxon>
        <taxon>Rhizophora</taxon>
    </lineage>
</organism>
<evidence type="ECO:0000313" key="2">
    <source>
        <dbReference type="EMBL" id="MBX19129.1"/>
    </source>
</evidence>
<keyword evidence="1" id="KW-0472">Membrane</keyword>
<dbReference type="EMBL" id="GGEC01038645">
    <property type="protein sequence ID" value="MBX19129.1"/>
    <property type="molecule type" value="Transcribed_RNA"/>
</dbReference>